<dbReference type="PATRIC" id="fig|29422.6.peg.1711"/>
<accession>A0A0W0SKT7</accession>
<protein>
    <recommendedName>
        <fullName evidence="3">Coiled-coil protein</fullName>
    </recommendedName>
</protein>
<organism evidence="1 2">
    <name type="scientific">Legionella brunensis</name>
    <dbReference type="NCBI Taxonomy" id="29422"/>
    <lineage>
        <taxon>Bacteria</taxon>
        <taxon>Pseudomonadati</taxon>
        <taxon>Pseudomonadota</taxon>
        <taxon>Gammaproteobacteria</taxon>
        <taxon>Legionellales</taxon>
        <taxon>Legionellaceae</taxon>
        <taxon>Legionella</taxon>
    </lineage>
</organism>
<evidence type="ECO:0008006" key="3">
    <source>
        <dbReference type="Google" id="ProtNLM"/>
    </source>
</evidence>
<sequence>MNRDTEVIEIYQRNIDKEEKIRLLKDLILDLHNEMEAQDQNMHPEAHNKLSEGLRLATDFIRKLQNQN</sequence>
<dbReference type="AlphaFoldDB" id="A0A0W0SKT7"/>
<proteinExistence type="predicted"/>
<dbReference type="EMBL" id="LNXV01000013">
    <property type="protein sequence ID" value="KTC83789.1"/>
    <property type="molecule type" value="Genomic_DNA"/>
</dbReference>
<dbReference type="RefSeq" id="WP_058441685.1">
    <property type="nucleotide sequence ID" value="NZ_CAAAHU010000019.1"/>
</dbReference>
<dbReference type="STRING" id="29422.Lbru_1612"/>
<reference evidence="1 2" key="1">
    <citation type="submission" date="2015-11" db="EMBL/GenBank/DDBJ databases">
        <title>Genomic analysis of 38 Legionella species identifies large and diverse effector repertoires.</title>
        <authorList>
            <person name="Burstein D."/>
            <person name="Amaro F."/>
            <person name="Zusman T."/>
            <person name="Lifshitz Z."/>
            <person name="Cohen O."/>
            <person name="Gilbert J.A."/>
            <person name="Pupko T."/>
            <person name="Shuman H.A."/>
            <person name="Segal G."/>
        </authorList>
    </citation>
    <scope>NUCLEOTIDE SEQUENCE [LARGE SCALE GENOMIC DNA]</scope>
    <source>
        <strain evidence="1 2">ATCC 43878</strain>
    </source>
</reference>
<name>A0A0W0SKT7_9GAMM</name>
<dbReference type="Proteomes" id="UP000054742">
    <property type="component" value="Unassembled WGS sequence"/>
</dbReference>
<gene>
    <name evidence="1" type="ORF">Lbru_1612</name>
</gene>
<evidence type="ECO:0000313" key="2">
    <source>
        <dbReference type="Proteomes" id="UP000054742"/>
    </source>
</evidence>
<comment type="caution">
    <text evidence="1">The sequence shown here is derived from an EMBL/GenBank/DDBJ whole genome shotgun (WGS) entry which is preliminary data.</text>
</comment>
<keyword evidence="2" id="KW-1185">Reference proteome</keyword>
<evidence type="ECO:0000313" key="1">
    <source>
        <dbReference type="EMBL" id="KTC83789.1"/>
    </source>
</evidence>
<dbReference type="OrthoDB" id="5648219at2"/>